<accession>A0A2U8H0B6</accession>
<reference evidence="2 3" key="1">
    <citation type="submission" date="2017-06" db="EMBL/GenBank/DDBJ databases">
        <title>Azoarcus sp. TSNA42 complete genome sequence.</title>
        <authorList>
            <person name="Woo J.-H."/>
            <person name="Kim H.-S."/>
        </authorList>
    </citation>
    <scope>NUCLEOTIDE SEQUENCE [LARGE SCALE GENOMIC DNA]</scope>
    <source>
        <strain evidence="2 3">TSNA42</strain>
    </source>
</reference>
<feature type="domain" description="HTH araC/xylS-type" evidence="1">
    <location>
        <begin position="73"/>
        <end position="121"/>
    </location>
</feature>
<evidence type="ECO:0000259" key="1">
    <source>
        <dbReference type="PROSITE" id="PS01124"/>
    </source>
</evidence>
<organism evidence="2 3">
    <name type="scientific">Parazoarcus communis</name>
    <dbReference type="NCBI Taxonomy" id="41977"/>
    <lineage>
        <taxon>Bacteria</taxon>
        <taxon>Pseudomonadati</taxon>
        <taxon>Pseudomonadota</taxon>
        <taxon>Betaproteobacteria</taxon>
        <taxon>Rhodocyclales</taxon>
        <taxon>Zoogloeaceae</taxon>
        <taxon>Parazoarcus</taxon>
    </lineage>
</organism>
<protein>
    <recommendedName>
        <fullName evidence="1">HTH araC/xylS-type domain-containing protein</fullName>
    </recommendedName>
</protein>
<dbReference type="EMBL" id="CP022188">
    <property type="protein sequence ID" value="AWI78616.1"/>
    <property type="molecule type" value="Genomic_DNA"/>
</dbReference>
<dbReference type="RefSeq" id="WP_108971577.1">
    <property type="nucleotide sequence ID" value="NZ_CP022188.1"/>
</dbReference>
<proteinExistence type="predicted"/>
<name>A0A2U8H0B6_9RHOO</name>
<gene>
    <name evidence="2" type="ORF">CEW87_04105</name>
</gene>
<dbReference type="OrthoDB" id="200334at2"/>
<evidence type="ECO:0000313" key="3">
    <source>
        <dbReference type="Proteomes" id="UP000244902"/>
    </source>
</evidence>
<dbReference type="PROSITE" id="PS01124">
    <property type="entry name" value="HTH_ARAC_FAMILY_2"/>
    <property type="match status" value="1"/>
</dbReference>
<dbReference type="GO" id="GO:0003700">
    <property type="term" value="F:DNA-binding transcription factor activity"/>
    <property type="evidence" value="ECO:0007669"/>
    <property type="project" value="InterPro"/>
</dbReference>
<dbReference type="GO" id="GO:0043565">
    <property type="term" value="F:sequence-specific DNA binding"/>
    <property type="evidence" value="ECO:0007669"/>
    <property type="project" value="InterPro"/>
</dbReference>
<dbReference type="AlphaFoldDB" id="A0A2U8H0B6"/>
<dbReference type="InterPro" id="IPR018060">
    <property type="entry name" value="HTH_AraC"/>
</dbReference>
<sequence>MPSFNFKPQFCAAIRSGHKRQTIRARGKRPAPAVGQIAHLYAGLGTLAVSHLGEHPITSVEDIQISTRNNTVRMVRGNAWYDLEEDAVEQLANDDGFNSAAEFFAFFKDEFGPTFSGYLIKW</sequence>
<dbReference type="Proteomes" id="UP000244902">
    <property type="component" value="Chromosome"/>
</dbReference>
<evidence type="ECO:0000313" key="2">
    <source>
        <dbReference type="EMBL" id="AWI78616.1"/>
    </source>
</evidence>